<dbReference type="InterPro" id="IPR011712">
    <property type="entry name" value="Sig_transdc_His_kin_sub3_dim/P"/>
</dbReference>
<feature type="coiled-coil region" evidence="4">
    <location>
        <begin position="254"/>
        <end position="288"/>
    </location>
</feature>
<protein>
    <recommendedName>
        <fullName evidence="10">Histidine kinase domain-containing protein</fullName>
    </recommendedName>
</protein>
<dbReference type="Pfam" id="PF02518">
    <property type="entry name" value="HATPase_c"/>
    <property type="match status" value="1"/>
</dbReference>
<keyword evidence="3" id="KW-0902">Two-component regulatory system</keyword>
<feature type="transmembrane region" description="Helical" evidence="5">
    <location>
        <begin position="128"/>
        <end position="146"/>
    </location>
</feature>
<evidence type="ECO:0000256" key="1">
    <source>
        <dbReference type="ARBA" id="ARBA00022679"/>
    </source>
</evidence>
<dbReference type="Gene3D" id="1.20.5.1930">
    <property type="match status" value="1"/>
</dbReference>
<dbReference type="PANTHER" id="PTHR24421">
    <property type="entry name" value="NITRATE/NITRITE SENSOR PROTEIN NARX-RELATED"/>
    <property type="match status" value="1"/>
</dbReference>
<comment type="caution">
    <text evidence="8">The sequence shown here is derived from an EMBL/GenBank/DDBJ whole genome shotgun (WGS) entry which is preliminary data.</text>
</comment>
<gene>
    <name evidence="8" type="ORF">KSB_43890</name>
</gene>
<feature type="transmembrane region" description="Helical" evidence="5">
    <location>
        <begin position="7"/>
        <end position="23"/>
    </location>
</feature>
<dbReference type="InterPro" id="IPR050482">
    <property type="entry name" value="Sensor_HK_TwoCompSys"/>
</dbReference>
<name>A0ABQ3UT52_9CHLR</name>
<keyword evidence="5" id="KW-1133">Transmembrane helix</keyword>
<feature type="transmembrane region" description="Helical" evidence="5">
    <location>
        <begin position="166"/>
        <end position="183"/>
    </location>
</feature>
<dbReference type="RefSeq" id="WP_201372536.1">
    <property type="nucleotide sequence ID" value="NZ_BNJG01000002.1"/>
</dbReference>
<evidence type="ECO:0000259" key="7">
    <source>
        <dbReference type="Pfam" id="PF07730"/>
    </source>
</evidence>
<proteinExistence type="predicted"/>
<evidence type="ECO:0000313" key="8">
    <source>
        <dbReference type="EMBL" id="GHO55914.1"/>
    </source>
</evidence>
<evidence type="ECO:0008006" key="10">
    <source>
        <dbReference type="Google" id="ProtNLM"/>
    </source>
</evidence>
<keyword evidence="4" id="KW-0175">Coiled coil</keyword>
<feature type="domain" description="Signal transduction histidine kinase subgroup 3 dimerisation and phosphoacceptor" evidence="7">
    <location>
        <begin position="208"/>
        <end position="274"/>
    </location>
</feature>
<dbReference type="Pfam" id="PF07730">
    <property type="entry name" value="HisKA_3"/>
    <property type="match status" value="1"/>
</dbReference>
<keyword evidence="5" id="KW-0472">Membrane</keyword>
<organism evidence="8 9">
    <name type="scientific">Ktedonobacter robiniae</name>
    <dbReference type="NCBI Taxonomy" id="2778365"/>
    <lineage>
        <taxon>Bacteria</taxon>
        <taxon>Bacillati</taxon>
        <taxon>Chloroflexota</taxon>
        <taxon>Ktedonobacteria</taxon>
        <taxon>Ktedonobacterales</taxon>
        <taxon>Ktedonobacteraceae</taxon>
        <taxon>Ktedonobacter</taxon>
    </lineage>
</organism>
<sequence>MPVSSPLRTLLLIWVSIVYLWGLEEWNRFVLPLCVTSDQSCQFSLTFSAFDVPRTTVFTLLLLLLGVTLWFSLSGKLVRPFLFVCVLAQIILVFAVYLLAQQEPLTLSLALALALEIITLPRLSSAQVLLLALGSYLLLSMGMLAAQRITLGPGMKWLWIDVLQNIPVYLAQLLFLTGYLLLYRQLARSHRQLQLASTQIEELTRLTERQRLARDLHDTLAQGLAGLVMQLEVANSHLLHSRVERGRELVQEALSGARSTLISARQAIDDLREERSAEGRLVECLQEEVHRFTSTTGMVCQVCLADFATLPPSFSEPVSRFIMEGLQNIAHHAHAQQVWIEVRREKAHYVFVVRDDGQGFDPEALLHAPGHENLGTGHYGLLGLREQAGLAGGQLDIRSAPGQGTTLLLRLALDRGGTHGNNKQTAAHPGS</sequence>
<dbReference type="CDD" id="cd16917">
    <property type="entry name" value="HATPase_UhpB-NarQ-NarX-like"/>
    <property type="match status" value="1"/>
</dbReference>
<dbReference type="EMBL" id="BNJG01000002">
    <property type="protein sequence ID" value="GHO55914.1"/>
    <property type="molecule type" value="Genomic_DNA"/>
</dbReference>
<dbReference type="Gene3D" id="3.30.565.10">
    <property type="entry name" value="Histidine kinase-like ATPase, C-terminal domain"/>
    <property type="match status" value="1"/>
</dbReference>
<keyword evidence="1" id="KW-0808">Transferase</keyword>
<keyword evidence="9" id="KW-1185">Reference proteome</keyword>
<dbReference type="InterPro" id="IPR003594">
    <property type="entry name" value="HATPase_dom"/>
</dbReference>
<feature type="transmembrane region" description="Helical" evidence="5">
    <location>
        <begin position="55"/>
        <end position="73"/>
    </location>
</feature>
<feature type="domain" description="Histidine kinase/HSP90-like ATPase" evidence="6">
    <location>
        <begin position="318"/>
        <end position="413"/>
    </location>
</feature>
<dbReference type="InterPro" id="IPR036890">
    <property type="entry name" value="HATPase_C_sf"/>
</dbReference>
<evidence type="ECO:0000259" key="6">
    <source>
        <dbReference type="Pfam" id="PF02518"/>
    </source>
</evidence>
<evidence type="ECO:0000256" key="4">
    <source>
        <dbReference type="SAM" id="Coils"/>
    </source>
</evidence>
<evidence type="ECO:0000256" key="5">
    <source>
        <dbReference type="SAM" id="Phobius"/>
    </source>
</evidence>
<feature type="transmembrane region" description="Helical" evidence="5">
    <location>
        <begin position="105"/>
        <end position="121"/>
    </location>
</feature>
<dbReference type="SUPFAM" id="SSF55874">
    <property type="entry name" value="ATPase domain of HSP90 chaperone/DNA topoisomerase II/histidine kinase"/>
    <property type="match status" value="1"/>
</dbReference>
<keyword evidence="5" id="KW-0812">Transmembrane</keyword>
<evidence type="ECO:0000256" key="2">
    <source>
        <dbReference type="ARBA" id="ARBA00022777"/>
    </source>
</evidence>
<keyword evidence="2" id="KW-0418">Kinase</keyword>
<dbReference type="Proteomes" id="UP000654345">
    <property type="component" value="Unassembled WGS sequence"/>
</dbReference>
<reference evidence="8 9" key="1">
    <citation type="journal article" date="2021" name="Int. J. Syst. Evol. Microbiol.">
        <title>Reticulibacter mediterranei gen. nov., sp. nov., within the new family Reticulibacteraceae fam. nov., and Ktedonospora formicarum gen. nov., sp. nov., Ktedonobacter robiniae sp. nov., Dictyobacter formicarum sp. nov. and Dictyobacter arantiisoli sp. nov., belonging to the class Ktedonobacteria.</title>
        <authorList>
            <person name="Yabe S."/>
            <person name="Zheng Y."/>
            <person name="Wang C.M."/>
            <person name="Sakai Y."/>
            <person name="Abe K."/>
            <person name="Yokota A."/>
            <person name="Donadio S."/>
            <person name="Cavaletti L."/>
            <person name="Monciardini P."/>
        </authorList>
    </citation>
    <scope>NUCLEOTIDE SEQUENCE [LARGE SCALE GENOMIC DNA]</scope>
    <source>
        <strain evidence="8 9">SOSP1-30</strain>
    </source>
</reference>
<evidence type="ECO:0000256" key="3">
    <source>
        <dbReference type="ARBA" id="ARBA00023012"/>
    </source>
</evidence>
<evidence type="ECO:0000313" key="9">
    <source>
        <dbReference type="Proteomes" id="UP000654345"/>
    </source>
</evidence>
<feature type="transmembrane region" description="Helical" evidence="5">
    <location>
        <begin position="80"/>
        <end position="99"/>
    </location>
</feature>
<accession>A0ABQ3UT52</accession>